<dbReference type="EC" id="2.7.13.3" evidence="1"/>
<keyword evidence="2" id="KW-1185">Reference proteome</keyword>
<organism evidence="1 2">
    <name type="scientific">Polyrhizophydium stewartii</name>
    <dbReference type="NCBI Taxonomy" id="2732419"/>
    <lineage>
        <taxon>Eukaryota</taxon>
        <taxon>Fungi</taxon>
        <taxon>Fungi incertae sedis</taxon>
        <taxon>Chytridiomycota</taxon>
        <taxon>Chytridiomycota incertae sedis</taxon>
        <taxon>Chytridiomycetes</taxon>
        <taxon>Rhizophydiales</taxon>
        <taxon>Rhizophydiales incertae sedis</taxon>
        <taxon>Polyrhizophydium</taxon>
    </lineage>
</organism>
<gene>
    <name evidence="1" type="primary">CHK1_3</name>
    <name evidence="1" type="ORF">HK105_209471</name>
</gene>
<feature type="non-terminal residue" evidence="1">
    <location>
        <position position="442"/>
    </location>
</feature>
<protein>
    <submittedName>
        <fullName evidence="1">Chk1 protein kinase</fullName>
        <ecNumber evidence="1">2.7.13.3</ecNumber>
    </submittedName>
</protein>
<dbReference type="SUPFAM" id="SSF55781">
    <property type="entry name" value="GAF domain-like"/>
    <property type="match status" value="1"/>
</dbReference>
<sequence>GRDMLETAFAQAVESGDARLAATLASELDACHVSACGMLGSVNDSHERNVRKLQAICDQKLLDEYDASSRLASGLACGVFRAEVDHNPSERPLRTFDRFLRFFNAVLFDVQDQHVLCGHVDEIAADFAGHWVNDPEPLRREAAEKAAGNIRTIKGLCSLQPSGEQMCKFHLASAELARFQGDLHEAIAHFEESVERAHTHKMPLLEAWATERQAVFWYGQHSKRLARPIFEAASQQWVALGSQGKATQLQKLYADAFPKALGPGKKLKVGLASFSSFLKIPNQEEREDGAPLAENLRSPRVLDDFVSPMSARVVSQSGVFFGRGRQPDLDVTTILKVAETLSKEENLDVLLDQMLMHLTSNTGATKAYFLLLEDGALSISARYEISDLGQVHRDVGSASGVPSSDVLPMMIINYVCRIPEAVVLADACEDPSYRRDPYVEKN</sequence>
<dbReference type="EMBL" id="JADGIZ020000195">
    <property type="protein sequence ID" value="KAL2911078.1"/>
    <property type="molecule type" value="Genomic_DNA"/>
</dbReference>
<evidence type="ECO:0000313" key="2">
    <source>
        <dbReference type="Proteomes" id="UP001527925"/>
    </source>
</evidence>
<keyword evidence="1" id="KW-0808">Transferase</keyword>
<dbReference type="GO" id="GO:0004673">
    <property type="term" value="F:protein histidine kinase activity"/>
    <property type="evidence" value="ECO:0007669"/>
    <property type="project" value="UniProtKB-EC"/>
</dbReference>
<accession>A0ABR4MV00</accession>
<proteinExistence type="predicted"/>
<comment type="caution">
    <text evidence="1">The sequence shown here is derived from an EMBL/GenBank/DDBJ whole genome shotgun (WGS) entry which is preliminary data.</text>
</comment>
<name>A0ABR4MV00_9FUNG</name>
<evidence type="ECO:0000313" key="1">
    <source>
        <dbReference type="EMBL" id="KAL2911078.1"/>
    </source>
</evidence>
<dbReference type="Gene3D" id="3.30.450.40">
    <property type="match status" value="1"/>
</dbReference>
<dbReference type="Proteomes" id="UP001527925">
    <property type="component" value="Unassembled WGS sequence"/>
</dbReference>
<feature type="non-terminal residue" evidence="1">
    <location>
        <position position="1"/>
    </location>
</feature>
<reference evidence="1 2" key="1">
    <citation type="submission" date="2023-09" db="EMBL/GenBank/DDBJ databases">
        <title>Pangenome analysis of Batrachochytrium dendrobatidis and related Chytrids.</title>
        <authorList>
            <person name="Yacoub M.N."/>
            <person name="Stajich J.E."/>
            <person name="James T.Y."/>
        </authorList>
    </citation>
    <scope>NUCLEOTIDE SEQUENCE [LARGE SCALE GENOMIC DNA]</scope>
    <source>
        <strain evidence="1 2">JEL0888</strain>
    </source>
</reference>
<dbReference type="InterPro" id="IPR029016">
    <property type="entry name" value="GAF-like_dom_sf"/>
</dbReference>
<keyword evidence="1" id="KW-0418">Kinase</keyword>